<gene>
    <name evidence="1" type="primary">GLEAN_07368</name>
    <name evidence="1" type="ORF">TcasGA2_TC007368</name>
</gene>
<dbReference type="AlphaFoldDB" id="D2A003"/>
<protein>
    <submittedName>
        <fullName evidence="1">Uncharacterized protein</fullName>
    </submittedName>
</protein>
<name>D2A003_TRICA</name>
<reference evidence="1 2" key="2">
    <citation type="journal article" date="2010" name="Nucleic Acids Res.">
        <title>BeetleBase in 2010: revisions to provide comprehensive genomic information for Tribolium castaneum.</title>
        <authorList>
            <person name="Kim H.S."/>
            <person name="Murphy T."/>
            <person name="Xia J."/>
            <person name="Caragea D."/>
            <person name="Park Y."/>
            <person name="Beeman R.W."/>
            <person name="Lorenzen M.D."/>
            <person name="Butcher S."/>
            <person name="Manak J.R."/>
            <person name="Brown S.J."/>
        </authorList>
    </citation>
    <scope>GENOME REANNOTATION</scope>
    <source>
        <strain evidence="1 2">Georgia GA2</strain>
    </source>
</reference>
<dbReference type="Proteomes" id="UP000007266">
    <property type="component" value="Linkage group 4"/>
</dbReference>
<evidence type="ECO:0000313" key="2">
    <source>
        <dbReference type="Proteomes" id="UP000007266"/>
    </source>
</evidence>
<organism evidence="1 2">
    <name type="scientific">Tribolium castaneum</name>
    <name type="common">Red flour beetle</name>
    <dbReference type="NCBI Taxonomy" id="7070"/>
    <lineage>
        <taxon>Eukaryota</taxon>
        <taxon>Metazoa</taxon>
        <taxon>Ecdysozoa</taxon>
        <taxon>Arthropoda</taxon>
        <taxon>Hexapoda</taxon>
        <taxon>Insecta</taxon>
        <taxon>Pterygota</taxon>
        <taxon>Neoptera</taxon>
        <taxon>Endopterygota</taxon>
        <taxon>Coleoptera</taxon>
        <taxon>Polyphaga</taxon>
        <taxon>Cucujiformia</taxon>
        <taxon>Tenebrionidae</taxon>
        <taxon>Tenebrionidae incertae sedis</taxon>
        <taxon>Tribolium</taxon>
    </lineage>
</organism>
<accession>D2A003</accession>
<sequence>MIQIRWSNSHANQPTCQRNEHVNPSCFIDRNSIACIAHCDVRYVYPVLDGANNICFAFYDINWSTEKTFFFSKSAFLNKHFVFLRDVYGPYRTTMTCSIDPAMMVLLMILLDRHIPINGISCRERGDALRIDRFALGKYFAFFSLTRFQQSITSLTQEAYQSTAGISSLDSRRRSQSCIEIRRSNFEAINNTVLKRPTGAAAAVEFFSDVF</sequence>
<dbReference type="HOGENOM" id="CLU_1306308_0_0_1"/>
<keyword evidence="2" id="KW-1185">Reference proteome</keyword>
<proteinExistence type="predicted"/>
<reference evidence="1 2" key="1">
    <citation type="journal article" date="2008" name="Nature">
        <title>The genome of the model beetle and pest Tribolium castaneum.</title>
        <authorList>
            <consortium name="Tribolium Genome Sequencing Consortium"/>
            <person name="Richards S."/>
            <person name="Gibbs R.A."/>
            <person name="Weinstock G.M."/>
            <person name="Brown S.J."/>
            <person name="Denell R."/>
            <person name="Beeman R.W."/>
            <person name="Gibbs R."/>
            <person name="Beeman R.W."/>
            <person name="Brown S.J."/>
            <person name="Bucher G."/>
            <person name="Friedrich M."/>
            <person name="Grimmelikhuijzen C.J."/>
            <person name="Klingler M."/>
            <person name="Lorenzen M."/>
            <person name="Richards S."/>
            <person name="Roth S."/>
            <person name="Schroder R."/>
            <person name="Tautz D."/>
            <person name="Zdobnov E.M."/>
            <person name="Muzny D."/>
            <person name="Gibbs R.A."/>
            <person name="Weinstock G.M."/>
            <person name="Attaway T."/>
            <person name="Bell S."/>
            <person name="Buhay C.J."/>
            <person name="Chandrabose M.N."/>
            <person name="Chavez D."/>
            <person name="Clerk-Blankenburg K.P."/>
            <person name="Cree A."/>
            <person name="Dao M."/>
            <person name="Davis C."/>
            <person name="Chacko J."/>
            <person name="Dinh H."/>
            <person name="Dugan-Rocha S."/>
            <person name="Fowler G."/>
            <person name="Garner T.T."/>
            <person name="Garnes J."/>
            <person name="Gnirke A."/>
            <person name="Hawes A."/>
            <person name="Hernandez J."/>
            <person name="Hines S."/>
            <person name="Holder M."/>
            <person name="Hume J."/>
            <person name="Jhangiani S.N."/>
            <person name="Joshi V."/>
            <person name="Khan Z.M."/>
            <person name="Jackson L."/>
            <person name="Kovar C."/>
            <person name="Kowis A."/>
            <person name="Lee S."/>
            <person name="Lewis L.R."/>
            <person name="Margolis J."/>
            <person name="Morgan M."/>
            <person name="Nazareth L.V."/>
            <person name="Nguyen N."/>
            <person name="Okwuonu G."/>
            <person name="Parker D."/>
            <person name="Richards S."/>
            <person name="Ruiz S.J."/>
            <person name="Santibanez J."/>
            <person name="Savard J."/>
            <person name="Scherer S.E."/>
            <person name="Schneider B."/>
            <person name="Sodergren E."/>
            <person name="Tautz D."/>
            <person name="Vattahil S."/>
            <person name="Villasana D."/>
            <person name="White C.S."/>
            <person name="Wright R."/>
            <person name="Park Y."/>
            <person name="Beeman R.W."/>
            <person name="Lord J."/>
            <person name="Oppert B."/>
            <person name="Lorenzen M."/>
            <person name="Brown S."/>
            <person name="Wang L."/>
            <person name="Savard J."/>
            <person name="Tautz D."/>
            <person name="Richards S."/>
            <person name="Weinstock G."/>
            <person name="Gibbs R.A."/>
            <person name="Liu Y."/>
            <person name="Worley K."/>
            <person name="Weinstock G."/>
            <person name="Elsik C.G."/>
            <person name="Reese J.T."/>
            <person name="Elhaik E."/>
            <person name="Landan G."/>
            <person name="Graur D."/>
            <person name="Arensburger P."/>
            <person name="Atkinson P."/>
            <person name="Beeman R.W."/>
            <person name="Beidler J."/>
            <person name="Brown S.J."/>
            <person name="Demuth J.P."/>
            <person name="Drury D.W."/>
            <person name="Du Y.Z."/>
            <person name="Fujiwara H."/>
            <person name="Lorenzen M."/>
            <person name="Maselli V."/>
            <person name="Osanai M."/>
            <person name="Park Y."/>
            <person name="Robertson H.M."/>
            <person name="Tu Z."/>
            <person name="Wang J.J."/>
            <person name="Wang S."/>
            <person name="Richards S."/>
            <person name="Song H."/>
            <person name="Zhang L."/>
            <person name="Sodergren E."/>
            <person name="Werner D."/>
            <person name="Stanke M."/>
            <person name="Morgenstern B."/>
            <person name="Solovyev V."/>
            <person name="Kosarev P."/>
            <person name="Brown G."/>
            <person name="Chen H.C."/>
            <person name="Ermolaeva O."/>
            <person name="Hlavina W."/>
            <person name="Kapustin Y."/>
            <person name="Kiryutin B."/>
            <person name="Kitts P."/>
            <person name="Maglott D."/>
            <person name="Pruitt K."/>
            <person name="Sapojnikov V."/>
            <person name="Souvorov A."/>
            <person name="Mackey A.J."/>
            <person name="Waterhouse R.M."/>
            <person name="Wyder S."/>
            <person name="Zdobnov E.M."/>
            <person name="Zdobnov E.M."/>
            <person name="Wyder S."/>
            <person name="Kriventseva E.V."/>
            <person name="Kadowaki T."/>
            <person name="Bork P."/>
            <person name="Aranda M."/>
            <person name="Bao R."/>
            <person name="Beermann A."/>
            <person name="Berns N."/>
            <person name="Bolognesi R."/>
            <person name="Bonneton F."/>
            <person name="Bopp D."/>
            <person name="Brown S.J."/>
            <person name="Bucher G."/>
            <person name="Butts T."/>
            <person name="Chaumot A."/>
            <person name="Denell R.E."/>
            <person name="Ferrier D.E."/>
            <person name="Friedrich M."/>
            <person name="Gordon C.M."/>
            <person name="Jindra M."/>
            <person name="Klingler M."/>
            <person name="Lan Q."/>
            <person name="Lattorff H.M."/>
            <person name="Laudet V."/>
            <person name="von Levetsow C."/>
            <person name="Liu Z."/>
            <person name="Lutz R."/>
            <person name="Lynch J.A."/>
            <person name="da Fonseca R.N."/>
            <person name="Posnien N."/>
            <person name="Reuter R."/>
            <person name="Roth S."/>
            <person name="Savard J."/>
            <person name="Schinko J.B."/>
            <person name="Schmitt C."/>
            <person name="Schoppmeier M."/>
            <person name="Schroder R."/>
            <person name="Shippy T.D."/>
            <person name="Simonnet F."/>
            <person name="Marques-Souza H."/>
            <person name="Tautz D."/>
            <person name="Tomoyasu Y."/>
            <person name="Trauner J."/>
            <person name="Van der Zee M."/>
            <person name="Vervoort M."/>
            <person name="Wittkopp N."/>
            <person name="Wimmer E.A."/>
            <person name="Yang X."/>
            <person name="Jones A.K."/>
            <person name="Sattelle D.B."/>
            <person name="Ebert P.R."/>
            <person name="Nelson D."/>
            <person name="Scott J.G."/>
            <person name="Beeman R.W."/>
            <person name="Muthukrishnan S."/>
            <person name="Kramer K.J."/>
            <person name="Arakane Y."/>
            <person name="Beeman R.W."/>
            <person name="Zhu Q."/>
            <person name="Hogenkamp D."/>
            <person name="Dixit R."/>
            <person name="Oppert B."/>
            <person name="Jiang H."/>
            <person name="Zou Z."/>
            <person name="Marshall J."/>
            <person name="Elpidina E."/>
            <person name="Vinokurov K."/>
            <person name="Oppert C."/>
            <person name="Zou Z."/>
            <person name="Evans J."/>
            <person name="Lu Z."/>
            <person name="Zhao P."/>
            <person name="Sumathipala N."/>
            <person name="Altincicek B."/>
            <person name="Vilcinskas A."/>
            <person name="Williams M."/>
            <person name="Hultmark D."/>
            <person name="Hetru C."/>
            <person name="Jiang H."/>
            <person name="Grimmelikhuijzen C.J."/>
            <person name="Hauser F."/>
            <person name="Cazzamali G."/>
            <person name="Williamson M."/>
            <person name="Park Y."/>
            <person name="Li B."/>
            <person name="Tanaka Y."/>
            <person name="Predel R."/>
            <person name="Neupert S."/>
            <person name="Schachtner J."/>
            <person name="Verleyen P."/>
            <person name="Raible F."/>
            <person name="Bork P."/>
            <person name="Friedrich M."/>
            <person name="Walden K.K."/>
            <person name="Robertson H.M."/>
            <person name="Angeli S."/>
            <person name="Foret S."/>
            <person name="Bucher G."/>
            <person name="Schuetz S."/>
            <person name="Maleszka R."/>
            <person name="Wimmer E.A."/>
            <person name="Beeman R.W."/>
            <person name="Lorenzen M."/>
            <person name="Tomoyasu Y."/>
            <person name="Miller S.C."/>
            <person name="Grossmann D."/>
            <person name="Bucher G."/>
        </authorList>
    </citation>
    <scope>NUCLEOTIDE SEQUENCE [LARGE SCALE GENOMIC DNA]</scope>
    <source>
        <strain evidence="1 2">Georgia GA2</strain>
    </source>
</reference>
<evidence type="ECO:0000313" key="1">
    <source>
        <dbReference type="EMBL" id="EFA01769.1"/>
    </source>
</evidence>
<dbReference type="InParanoid" id="D2A003"/>
<dbReference type="EMBL" id="KQ971338">
    <property type="protein sequence ID" value="EFA01769.1"/>
    <property type="molecule type" value="Genomic_DNA"/>
</dbReference>